<evidence type="ECO:0000313" key="7">
    <source>
        <dbReference type="Proteomes" id="UP000010310"/>
    </source>
</evidence>
<dbReference type="PROSITE" id="PS01211">
    <property type="entry name" value="UPF0001"/>
    <property type="match status" value="1"/>
</dbReference>
<name>K6FDY4_9GAMM</name>
<dbReference type="InterPro" id="IPR011078">
    <property type="entry name" value="PyrdxlP_homeostasis"/>
</dbReference>
<proteinExistence type="inferred from homology"/>
<keyword evidence="7" id="KW-1185">Reference proteome</keyword>
<dbReference type="NCBIfam" id="TIGR00044">
    <property type="entry name" value="YggS family pyridoxal phosphate-dependent enzyme"/>
    <property type="match status" value="1"/>
</dbReference>
<dbReference type="PANTHER" id="PTHR10146">
    <property type="entry name" value="PROLINE SYNTHETASE CO-TRANSCRIBED BACTERIAL HOMOLOG PROTEIN"/>
    <property type="match status" value="1"/>
</dbReference>
<gene>
    <name evidence="6" type="ORF">B273_0828</name>
</gene>
<evidence type="ECO:0000256" key="3">
    <source>
        <dbReference type="PIRSR" id="PIRSR004848-1"/>
    </source>
</evidence>
<dbReference type="HAMAP" id="MF_02087">
    <property type="entry name" value="PLP_homeostasis"/>
    <property type="match status" value="1"/>
</dbReference>
<sequence>MHQNIADRLIDISSKIQNSCYQAQRAEDEIKLVAVSKLQSVEVIKEAYSLGINNFGENYAQELAEKSSTCPNNIIWHFIGPIQSNKTSLIAKHAQWVHSIDREKVAMKLNNALELEGKKIHALIQVNIDREESKSGIFPEETIDFANKVIAHYPNLILKGLMFMPQINASKKAKIETMNKIVHLHKSLLSELPSCTELSLGTSSDFEESIFNGSTILRIGESLLGKRS</sequence>
<comment type="cofactor">
    <cofactor evidence="3">
        <name>pyridoxal 5'-phosphate</name>
        <dbReference type="ChEBI" id="CHEBI:597326"/>
    </cofactor>
</comment>
<comment type="caution">
    <text evidence="6">The sequence shown here is derived from an EMBL/GenBank/DDBJ whole genome shotgun (WGS) entry which is preliminary data.</text>
</comment>
<evidence type="ECO:0000313" key="6">
    <source>
        <dbReference type="EMBL" id="EKO36852.1"/>
    </source>
</evidence>
<feature type="domain" description="Alanine racemase N-terminal" evidence="5">
    <location>
        <begin position="22"/>
        <end position="226"/>
    </location>
</feature>
<dbReference type="GO" id="GO:0030170">
    <property type="term" value="F:pyridoxal phosphate binding"/>
    <property type="evidence" value="ECO:0007669"/>
    <property type="project" value="UniProtKB-UniRule"/>
</dbReference>
<dbReference type="SUPFAM" id="SSF51419">
    <property type="entry name" value="PLP-binding barrel"/>
    <property type="match status" value="1"/>
</dbReference>
<organism evidence="6 7">
    <name type="scientific">SAR86 cluster bacterium SAR86E</name>
    <dbReference type="NCBI Taxonomy" id="1208365"/>
    <lineage>
        <taxon>Bacteria</taxon>
        <taxon>Pseudomonadati</taxon>
        <taxon>Pseudomonadota</taxon>
        <taxon>Gammaproteobacteria</taxon>
        <taxon>SAR86 cluster</taxon>
    </lineage>
</organism>
<dbReference type="STRING" id="1208365.B273_0828"/>
<dbReference type="EMBL" id="AMWX01000002">
    <property type="protein sequence ID" value="EKO36852.1"/>
    <property type="molecule type" value="Genomic_DNA"/>
</dbReference>
<dbReference type="Proteomes" id="UP000010310">
    <property type="component" value="Unassembled WGS sequence"/>
</dbReference>
<protein>
    <recommendedName>
        <fullName evidence="2">Pyridoxal phosphate homeostasis protein</fullName>
        <shortName evidence="2">PLP homeostasis protein</shortName>
    </recommendedName>
</protein>
<dbReference type="PIRSF" id="PIRSF004848">
    <property type="entry name" value="YBL036c_PLPDEIII"/>
    <property type="match status" value="1"/>
</dbReference>
<dbReference type="PANTHER" id="PTHR10146:SF14">
    <property type="entry name" value="PYRIDOXAL PHOSPHATE HOMEOSTASIS PROTEIN"/>
    <property type="match status" value="1"/>
</dbReference>
<dbReference type="InterPro" id="IPR029066">
    <property type="entry name" value="PLP-binding_barrel"/>
</dbReference>
<dbReference type="PATRIC" id="fig|1208365.4.peg.405"/>
<comment type="function">
    <text evidence="2">Pyridoxal 5'-phosphate (PLP)-binding protein, which is involved in PLP homeostasis.</text>
</comment>
<accession>K6FDY4</accession>
<evidence type="ECO:0000256" key="4">
    <source>
        <dbReference type="RuleBase" id="RU004514"/>
    </source>
</evidence>
<comment type="similarity">
    <text evidence="2 4">Belongs to the pyridoxal phosphate-binding protein YggS/PROSC family.</text>
</comment>
<feature type="modified residue" description="N6-(pyridoxal phosphate)lysine" evidence="2 3">
    <location>
        <position position="37"/>
    </location>
</feature>
<dbReference type="Pfam" id="PF01168">
    <property type="entry name" value="Ala_racemase_N"/>
    <property type="match status" value="1"/>
</dbReference>
<dbReference type="InterPro" id="IPR001608">
    <property type="entry name" value="Ala_racemase_N"/>
</dbReference>
<dbReference type="FunFam" id="3.20.20.10:FF:000018">
    <property type="entry name" value="Pyridoxal phosphate homeostasis protein"/>
    <property type="match status" value="1"/>
</dbReference>
<reference evidence="6 7" key="1">
    <citation type="submission" date="2012-09" db="EMBL/GenBank/DDBJ databases">
        <authorList>
            <person name="Dupont C.L."/>
            <person name="Rusch D.B."/>
            <person name="Lombardo M.-J."/>
            <person name="Novotny M."/>
            <person name="Yee-Greenbaum J."/>
            <person name="Laskin R."/>
        </authorList>
    </citation>
    <scope>NUCLEOTIDE SEQUENCE [LARGE SCALE GENOMIC DNA]</scope>
    <source>
        <strain evidence="6">SAR86E</strain>
    </source>
</reference>
<evidence type="ECO:0000256" key="2">
    <source>
        <dbReference type="HAMAP-Rule" id="MF_02087"/>
    </source>
</evidence>
<dbReference type="Gene3D" id="3.20.20.10">
    <property type="entry name" value="Alanine racemase"/>
    <property type="match status" value="1"/>
</dbReference>
<dbReference type="AlphaFoldDB" id="K6FDY4"/>
<evidence type="ECO:0000259" key="5">
    <source>
        <dbReference type="Pfam" id="PF01168"/>
    </source>
</evidence>
<keyword evidence="1 2" id="KW-0663">Pyridoxal phosphate</keyword>
<evidence type="ECO:0000256" key="1">
    <source>
        <dbReference type="ARBA" id="ARBA00022898"/>
    </source>
</evidence>